<dbReference type="InterPro" id="IPR057268">
    <property type="entry name" value="Ribosomal_L18"/>
</dbReference>
<keyword evidence="4 7" id="KW-0689">Ribosomal protein</keyword>
<evidence type="ECO:0000313" key="8">
    <source>
        <dbReference type="EMBL" id="NFJ08853.1"/>
    </source>
</evidence>
<evidence type="ECO:0000313" key="9">
    <source>
        <dbReference type="EMBL" id="QRI53404.1"/>
    </source>
</evidence>
<keyword evidence="2 7" id="KW-0699">rRNA-binding</keyword>
<comment type="similarity">
    <text evidence="1 7">Belongs to the universal ribosomal protein uL18 family.</text>
</comment>
<dbReference type="InterPro" id="IPR004389">
    <property type="entry name" value="Ribosomal_uL18_bac-type"/>
</dbReference>
<dbReference type="GO" id="GO:0022625">
    <property type="term" value="C:cytosolic large ribosomal subunit"/>
    <property type="evidence" value="ECO:0007669"/>
    <property type="project" value="TreeGrafter"/>
</dbReference>
<dbReference type="PANTHER" id="PTHR12899">
    <property type="entry name" value="39S RIBOSOMAL PROTEIN L18, MITOCHONDRIAL"/>
    <property type="match status" value="1"/>
</dbReference>
<dbReference type="RefSeq" id="WP_012341884.1">
    <property type="nucleotide sequence ID" value="NZ_CP069280.1"/>
</dbReference>
<sequence>MFKKNDRSQSRERRHMRVRKKIFGTAERPRLSVYRSEKHIYAQLIDDVEGKTLVAASSSEKGFDGVGSNKEGAKLVGKMIAEKALEKGLKKVVFDRGGFIYHGRIKELAEGAREAGLDF</sequence>
<proteinExistence type="inferred from homology"/>
<dbReference type="CDD" id="cd00432">
    <property type="entry name" value="Ribosomal_L18_L5e"/>
    <property type="match status" value="1"/>
</dbReference>
<keyword evidence="5 7" id="KW-0687">Ribonucleoprotein</keyword>
<reference evidence="8 10" key="2">
    <citation type="submission" date="2019-04" db="EMBL/GenBank/DDBJ databases">
        <title>Genome sequencing of Clostridium botulinum Groups I-IV and Clostridium butyricum.</title>
        <authorList>
            <person name="Brunt J."/>
            <person name="Van Vliet A.H.M."/>
            <person name="Stringer S.C."/>
            <person name="Carter A.T."/>
            <person name="Peck M.W."/>
        </authorList>
    </citation>
    <scope>NUCLEOTIDE SEQUENCE [LARGE SCALE GENOMIC DNA]</scope>
    <source>
        <strain evidence="8 10">Colworth BL30</strain>
    </source>
</reference>
<protein>
    <recommendedName>
        <fullName evidence="6 7">Large ribosomal subunit protein uL18</fullName>
    </recommendedName>
</protein>
<dbReference type="GO" id="GO:0008097">
    <property type="term" value="F:5S rRNA binding"/>
    <property type="evidence" value="ECO:0007669"/>
    <property type="project" value="TreeGrafter"/>
</dbReference>
<dbReference type="FunFam" id="3.30.420.100:FF:000001">
    <property type="entry name" value="50S ribosomal protein L18"/>
    <property type="match status" value="1"/>
</dbReference>
<evidence type="ECO:0000256" key="3">
    <source>
        <dbReference type="ARBA" id="ARBA00022884"/>
    </source>
</evidence>
<reference evidence="9" key="3">
    <citation type="submission" date="2021-02" db="EMBL/GenBank/DDBJ databases">
        <authorList>
            <person name="Dover N."/>
            <person name="Barash J.R."/>
            <person name="Bell J.M."/>
            <person name="Sylvester M.D."/>
            <person name="Arnon S."/>
        </authorList>
    </citation>
    <scope>NUCLEOTIDE SEQUENCE</scope>
    <source>
        <strain evidence="9">IBCA10-7060</strain>
    </source>
</reference>
<dbReference type="PANTHER" id="PTHR12899:SF3">
    <property type="entry name" value="LARGE RIBOSOMAL SUBUNIT PROTEIN UL18M"/>
    <property type="match status" value="1"/>
</dbReference>
<gene>
    <name evidence="7 9" type="primary">rplR</name>
    <name evidence="8" type="ORF">FC871_10295</name>
    <name evidence="9" type="ORF">JQS73_18725</name>
</gene>
<comment type="function">
    <text evidence="7">This is one of the proteins that bind and probably mediate the attachment of the 5S RNA into the large ribosomal subunit, where it forms part of the central protuberance.</text>
</comment>
<dbReference type="Pfam" id="PF00861">
    <property type="entry name" value="Ribosomal_L18p"/>
    <property type="match status" value="1"/>
</dbReference>
<dbReference type="GO" id="GO:0003735">
    <property type="term" value="F:structural constituent of ribosome"/>
    <property type="evidence" value="ECO:0007669"/>
    <property type="project" value="InterPro"/>
</dbReference>
<dbReference type="AlphaFoldDB" id="A0A0A2HE85"/>
<dbReference type="GO" id="GO:0006412">
    <property type="term" value="P:translation"/>
    <property type="evidence" value="ECO:0007669"/>
    <property type="project" value="UniProtKB-UniRule"/>
</dbReference>
<dbReference type="EMBL" id="CP069280">
    <property type="protein sequence ID" value="QRI53404.1"/>
    <property type="molecule type" value="Genomic_DNA"/>
</dbReference>
<evidence type="ECO:0000256" key="6">
    <source>
        <dbReference type="ARBA" id="ARBA00035197"/>
    </source>
</evidence>
<organism evidence="8 10">
    <name type="scientific">Clostridium botulinum</name>
    <dbReference type="NCBI Taxonomy" id="1491"/>
    <lineage>
        <taxon>Bacteria</taxon>
        <taxon>Bacillati</taxon>
        <taxon>Bacillota</taxon>
        <taxon>Clostridia</taxon>
        <taxon>Eubacteriales</taxon>
        <taxon>Clostridiaceae</taxon>
        <taxon>Clostridium</taxon>
    </lineage>
</organism>
<dbReference type="HAMAP" id="MF_01337_B">
    <property type="entry name" value="Ribosomal_uL18_B"/>
    <property type="match status" value="1"/>
</dbReference>
<dbReference type="NCBIfam" id="TIGR00060">
    <property type="entry name" value="L18_bact"/>
    <property type="match status" value="1"/>
</dbReference>
<dbReference type="Proteomes" id="UP000480039">
    <property type="component" value="Unassembled WGS sequence"/>
</dbReference>
<evidence type="ECO:0000313" key="10">
    <source>
        <dbReference type="Proteomes" id="UP000480039"/>
    </source>
</evidence>
<evidence type="ECO:0000256" key="2">
    <source>
        <dbReference type="ARBA" id="ARBA00022730"/>
    </source>
</evidence>
<evidence type="ECO:0000313" key="11">
    <source>
        <dbReference type="Proteomes" id="UP000663464"/>
    </source>
</evidence>
<accession>A0A0A2HE85</accession>
<evidence type="ECO:0000256" key="4">
    <source>
        <dbReference type="ARBA" id="ARBA00022980"/>
    </source>
</evidence>
<dbReference type="EMBL" id="SWQE01000005">
    <property type="protein sequence ID" value="NFJ08853.1"/>
    <property type="molecule type" value="Genomic_DNA"/>
</dbReference>
<dbReference type="SMR" id="A0A0A2HE85"/>
<evidence type="ECO:0000256" key="1">
    <source>
        <dbReference type="ARBA" id="ARBA00007116"/>
    </source>
</evidence>
<keyword evidence="3 7" id="KW-0694">RNA-binding</keyword>
<dbReference type="InterPro" id="IPR005484">
    <property type="entry name" value="Ribosomal_uL18_bac/plant/anim"/>
</dbReference>
<dbReference type="Gene3D" id="3.30.420.100">
    <property type="match status" value="1"/>
</dbReference>
<evidence type="ECO:0000256" key="5">
    <source>
        <dbReference type="ARBA" id="ARBA00023274"/>
    </source>
</evidence>
<dbReference type="SUPFAM" id="SSF53137">
    <property type="entry name" value="Translational machinery components"/>
    <property type="match status" value="1"/>
</dbReference>
<evidence type="ECO:0000256" key="7">
    <source>
        <dbReference type="HAMAP-Rule" id="MF_01337"/>
    </source>
</evidence>
<reference evidence="9 11" key="1">
    <citation type="journal article" date="2014" name="J. Infect. Dis.">
        <title>Molecular characterization of a novel botulinum neurotoxin type H gene.</title>
        <authorList>
            <person name="Dover N."/>
            <person name="Barash J.R."/>
            <person name="Hill K.K."/>
            <person name="Xie G."/>
            <person name="Arnon S.S."/>
        </authorList>
    </citation>
    <scope>NUCLEOTIDE SEQUENCE [LARGE SCALE GENOMIC DNA]</scope>
    <source>
        <strain evidence="9 11">IBCA10-7060</strain>
    </source>
</reference>
<dbReference type="Proteomes" id="UP000663464">
    <property type="component" value="Chromosome"/>
</dbReference>
<name>A0A0A2HE85_CLOBO</name>
<comment type="subunit">
    <text evidence="7">Part of the 50S ribosomal subunit; part of the 5S rRNA/L5/L18/L25 subcomplex. Contacts the 5S and 23S rRNAs.</text>
</comment>